<dbReference type="FunFam" id="3.30.70.240:FF:000001">
    <property type="entry name" value="Elongation factor G"/>
    <property type="match status" value="1"/>
</dbReference>
<evidence type="ECO:0000313" key="6">
    <source>
        <dbReference type="EMBL" id="PEN13629.1"/>
    </source>
</evidence>
<dbReference type="RefSeq" id="WP_098075553.1">
    <property type="nucleotide sequence ID" value="NZ_PDEQ01000004.1"/>
</dbReference>
<dbReference type="InterPro" id="IPR027417">
    <property type="entry name" value="P-loop_NTPase"/>
</dbReference>
<dbReference type="NCBIfam" id="NF009381">
    <property type="entry name" value="PRK12740.1-5"/>
    <property type="match status" value="1"/>
</dbReference>
<reference evidence="6 7" key="1">
    <citation type="submission" date="2017-10" db="EMBL/GenBank/DDBJ databases">
        <title>Draft genome of Longibacter Salinarum.</title>
        <authorList>
            <person name="Goh K.M."/>
            <person name="Shamsir M.S."/>
            <person name="Lim S.W."/>
        </authorList>
    </citation>
    <scope>NUCLEOTIDE SEQUENCE [LARGE SCALE GENOMIC DNA]</scope>
    <source>
        <strain evidence="6 7">KCTC 52045</strain>
    </source>
</reference>
<dbReference type="AlphaFoldDB" id="A0A2A8CY21"/>
<dbReference type="Pfam" id="PF00679">
    <property type="entry name" value="EFG_C"/>
    <property type="match status" value="1"/>
</dbReference>
<dbReference type="SUPFAM" id="SSF52540">
    <property type="entry name" value="P-loop containing nucleoside triphosphate hydrolases"/>
    <property type="match status" value="1"/>
</dbReference>
<feature type="domain" description="Tr-type G" evidence="5">
    <location>
        <begin position="7"/>
        <end position="278"/>
    </location>
</feature>
<dbReference type="GO" id="GO:0005525">
    <property type="term" value="F:GTP binding"/>
    <property type="evidence" value="ECO:0007669"/>
    <property type="project" value="UniProtKB-KW"/>
</dbReference>
<dbReference type="CDD" id="cd03713">
    <property type="entry name" value="EFG_mtEFG_C"/>
    <property type="match status" value="1"/>
</dbReference>
<dbReference type="InterPro" id="IPR035647">
    <property type="entry name" value="EFG_III/V"/>
</dbReference>
<dbReference type="SUPFAM" id="SSF54211">
    <property type="entry name" value="Ribosomal protein S5 domain 2-like"/>
    <property type="match status" value="1"/>
</dbReference>
<protein>
    <recommendedName>
        <fullName evidence="1">Elongation factor G</fullName>
    </recommendedName>
</protein>
<keyword evidence="6" id="KW-0251">Elongation factor</keyword>
<gene>
    <name evidence="6" type="ORF">CRI94_10005</name>
</gene>
<name>A0A2A8CY21_9BACT</name>
<dbReference type="Pfam" id="PF00009">
    <property type="entry name" value="GTP_EFTU"/>
    <property type="match status" value="1"/>
</dbReference>
<dbReference type="SMART" id="SM00838">
    <property type="entry name" value="EFG_C"/>
    <property type="match status" value="1"/>
</dbReference>
<dbReference type="Pfam" id="PF03764">
    <property type="entry name" value="EFG_IV"/>
    <property type="match status" value="1"/>
</dbReference>
<evidence type="ECO:0000313" key="7">
    <source>
        <dbReference type="Proteomes" id="UP000220102"/>
    </source>
</evidence>
<dbReference type="Gene3D" id="2.40.30.10">
    <property type="entry name" value="Translation factors"/>
    <property type="match status" value="1"/>
</dbReference>
<dbReference type="Proteomes" id="UP000220102">
    <property type="component" value="Unassembled WGS sequence"/>
</dbReference>
<dbReference type="InterPro" id="IPR020568">
    <property type="entry name" value="Ribosomal_Su5_D2-typ_SF"/>
</dbReference>
<dbReference type="InterPro" id="IPR014721">
    <property type="entry name" value="Ribsml_uS5_D2-typ_fold_subgr"/>
</dbReference>
<dbReference type="Pfam" id="PF22042">
    <property type="entry name" value="EF-G_D2"/>
    <property type="match status" value="1"/>
</dbReference>
<dbReference type="InterPro" id="IPR005517">
    <property type="entry name" value="Transl_elong_EFG/EF2_IV"/>
</dbReference>
<dbReference type="InterPro" id="IPR047872">
    <property type="entry name" value="EFG_IV"/>
</dbReference>
<dbReference type="Pfam" id="PF14492">
    <property type="entry name" value="EFG_III"/>
    <property type="match status" value="1"/>
</dbReference>
<dbReference type="CDD" id="cd04088">
    <property type="entry name" value="EFG_mtEFG_II"/>
    <property type="match status" value="1"/>
</dbReference>
<keyword evidence="3" id="KW-0342">GTP-binding</keyword>
<dbReference type="PANTHER" id="PTHR43261:SF6">
    <property type="entry name" value="ELONGATION FACTOR G-LIKE PROTEIN"/>
    <property type="match status" value="1"/>
</dbReference>
<evidence type="ECO:0000256" key="2">
    <source>
        <dbReference type="ARBA" id="ARBA00022741"/>
    </source>
</evidence>
<evidence type="ECO:0000256" key="4">
    <source>
        <dbReference type="ARBA" id="ARBA00024731"/>
    </source>
</evidence>
<dbReference type="PROSITE" id="PS51722">
    <property type="entry name" value="G_TR_2"/>
    <property type="match status" value="1"/>
</dbReference>
<dbReference type="GO" id="GO:0003924">
    <property type="term" value="F:GTPase activity"/>
    <property type="evidence" value="ECO:0007669"/>
    <property type="project" value="InterPro"/>
</dbReference>
<dbReference type="CDD" id="cd04170">
    <property type="entry name" value="EF-G_bact"/>
    <property type="match status" value="1"/>
</dbReference>
<evidence type="ECO:0000256" key="1">
    <source>
        <dbReference type="ARBA" id="ARBA00017872"/>
    </source>
</evidence>
<dbReference type="SMART" id="SM00889">
    <property type="entry name" value="EFG_IV"/>
    <property type="match status" value="1"/>
</dbReference>
<dbReference type="GO" id="GO:0003746">
    <property type="term" value="F:translation elongation factor activity"/>
    <property type="evidence" value="ECO:0007669"/>
    <property type="project" value="UniProtKB-KW"/>
</dbReference>
<dbReference type="Gene3D" id="3.40.50.300">
    <property type="entry name" value="P-loop containing nucleotide triphosphate hydrolases"/>
    <property type="match status" value="1"/>
</dbReference>
<dbReference type="InterPro" id="IPR009000">
    <property type="entry name" value="Transl_B-barrel_sf"/>
</dbReference>
<keyword evidence="2" id="KW-0547">Nucleotide-binding</keyword>
<dbReference type="Gene3D" id="3.30.70.240">
    <property type="match status" value="1"/>
</dbReference>
<dbReference type="SUPFAM" id="SSF50447">
    <property type="entry name" value="Translation proteins"/>
    <property type="match status" value="1"/>
</dbReference>
<dbReference type="NCBIfam" id="TIGR00231">
    <property type="entry name" value="small_GTP"/>
    <property type="match status" value="1"/>
</dbReference>
<dbReference type="CDD" id="cd01434">
    <property type="entry name" value="EFG_mtEFG1_IV"/>
    <property type="match status" value="1"/>
</dbReference>
<sequence>MRVYDADHIRNVVLAGHQGSGKTALSEAMVYASGGLDRLGSVNEGTTLSDYHPSEKERQMSIFTSMLHAEWRGHKINIFDTPGYPDFVSEVIAPMKVADTALYVMDARAGVQVGTELAWTYGEMTQKPAMFVINHLDHSESDFRLLVEQIKERFGRGATVVQLPGGAGTRTIIDVLRMKELFYPEGEREPEIREIRDEFRDEADELHRTLVEDIAENDESLMELYFEQGELDEDQMREGLRAAMIERQLFPIFVTSATEAIGVSRLMSFIDNVCPSPAAKPAETMEGEMIYANEKADDPVAFVFRTMSEDHVGEYSFVRVYDGTLQSGQDLDNPRTGNSERIGQIYSINGSERDSVQKMVAGDIGALVKLKDTHTNDTLRGSSSTIQIKPIEFPEPRYRMAVRARQDGLEDKLAQGLHQIAAEDPSLVFDHDPLLNQLTLSGQGEMHLQIARGRLQRRSGVEIDFIRPRVSYRETVRKRARASYRHKKQTGGAGQFADISLMIEPLNGEFNPPSDVKVRGEERVTTEWGAEIHFVDAIVGGVIDMRRFFGAIQKGVLDAMAEGPVAGFPVGDVRVVIYDGGMHPVDSNEAAFKTAAFQGFREAFHKAKPVMLEPLHDVTVTTPDDFTGDVIGDLNTRRGRIQGIETDGPFQKIIAQVPEAELFQYSTTLRSLTHGRGIHHARFSHYEAMPANVQEDVVGAVSEDAVPA</sequence>
<evidence type="ECO:0000259" key="5">
    <source>
        <dbReference type="PROSITE" id="PS51722"/>
    </source>
</evidence>
<dbReference type="Gene3D" id="3.30.70.870">
    <property type="entry name" value="Elongation Factor G (Translational Gtpase), domain 3"/>
    <property type="match status" value="1"/>
</dbReference>
<organism evidence="6 7">
    <name type="scientific">Longibacter salinarum</name>
    <dbReference type="NCBI Taxonomy" id="1850348"/>
    <lineage>
        <taxon>Bacteria</taxon>
        <taxon>Pseudomonadati</taxon>
        <taxon>Rhodothermota</taxon>
        <taxon>Rhodothermia</taxon>
        <taxon>Rhodothermales</taxon>
        <taxon>Salisaetaceae</taxon>
        <taxon>Longibacter</taxon>
    </lineage>
</organism>
<keyword evidence="7" id="KW-1185">Reference proteome</keyword>
<keyword evidence="6" id="KW-0648">Protein biosynthesis</keyword>
<proteinExistence type="predicted"/>
<dbReference type="Gene3D" id="3.30.230.10">
    <property type="match status" value="1"/>
</dbReference>
<dbReference type="SUPFAM" id="SSF54980">
    <property type="entry name" value="EF-G C-terminal domain-like"/>
    <property type="match status" value="2"/>
</dbReference>
<comment type="function">
    <text evidence="4">Catalyzes the GTP-dependent ribosomal translocation step during translation elongation. During this step, the ribosome changes from the pre-translocational (PRE) to the post-translocational (POST) state as the newly formed A-site-bound peptidyl-tRNA and P-site-bound deacylated tRNA move to the P and E sites, respectively. Catalyzes the coordinated movement of the two tRNA molecules, the mRNA and conformational changes in the ribosome.</text>
</comment>
<dbReference type="GO" id="GO:0032790">
    <property type="term" value="P:ribosome disassembly"/>
    <property type="evidence" value="ECO:0007669"/>
    <property type="project" value="TreeGrafter"/>
</dbReference>
<dbReference type="OrthoDB" id="9801591at2"/>
<dbReference type="InterPro" id="IPR035649">
    <property type="entry name" value="EFG_V"/>
</dbReference>
<dbReference type="InterPro" id="IPR053905">
    <property type="entry name" value="EF-G-like_DII"/>
</dbReference>
<accession>A0A2A8CY21</accession>
<dbReference type="InterPro" id="IPR041095">
    <property type="entry name" value="EFG_II"/>
</dbReference>
<dbReference type="PANTHER" id="PTHR43261">
    <property type="entry name" value="TRANSLATION ELONGATION FACTOR G-RELATED"/>
    <property type="match status" value="1"/>
</dbReference>
<dbReference type="InterPro" id="IPR005225">
    <property type="entry name" value="Small_GTP-bd"/>
</dbReference>
<dbReference type="InterPro" id="IPR000640">
    <property type="entry name" value="EFG_V-like"/>
</dbReference>
<dbReference type="InterPro" id="IPR000795">
    <property type="entry name" value="T_Tr_GTP-bd_dom"/>
</dbReference>
<evidence type="ECO:0000256" key="3">
    <source>
        <dbReference type="ARBA" id="ARBA00023134"/>
    </source>
</evidence>
<dbReference type="EMBL" id="PDEQ01000004">
    <property type="protein sequence ID" value="PEN13629.1"/>
    <property type="molecule type" value="Genomic_DNA"/>
</dbReference>
<comment type="caution">
    <text evidence="6">The sequence shown here is derived from an EMBL/GenBank/DDBJ whole genome shotgun (WGS) entry which is preliminary data.</text>
</comment>